<reference evidence="2" key="1">
    <citation type="journal article" date="2017" name="Nature">
        <title>The genome of Chenopodium quinoa.</title>
        <authorList>
            <person name="Jarvis D.E."/>
            <person name="Ho Y.S."/>
            <person name="Lightfoot D.J."/>
            <person name="Schmoeckel S.M."/>
            <person name="Li B."/>
            <person name="Borm T.J.A."/>
            <person name="Ohyanagi H."/>
            <person name="Mineta K."/>
            <person name="Michell C.T."/>
            <person name="Saber N."/>
            <person name="Kharbatia N.M."/>
            <person name="Rupper R.R."/>
            <person name="Sharp A.R."/>
            <person name="Dally N."/>
            <person name="Boughton B.A."/>
            <person name="Woo Y.H."/>
            <person name="Gao G."/>
            <person name="Schijlen E.G.W.M."/>
            <person name="Guo X."/>
            <person name="Momin A.A."/>
            <person name="Negrao S."/>
            <person name="Al-Babili S."/>
            <person name="Gehring C."/>
            <person name="Roessner U."/>
            <person name="Jung C."/>
            <person name="Murphy K."/>
            <person name="Arold S.T."/>
            <person name="Gojobori T."/>
            <person name="van der Linden C.G."/>
            <person name="van Loo E.N."/>
            <person name="Jellen E.N."/>
            <person name="Maughan P.J."/>
            <person name="Tester M."/>
        </authorList>
    </citation>
    <scope>NUCLEOTIDE SEQUENCE [LARGE SCALE GENOMIC DNA]</scope>
    <source>
        <strain evidence="2">cv. PI 614886</strain>
    </source>
</reference>
<evidence type="ECO:0000313" key="3">
    <source>
        <dbReference type="Proteomes" id="UP000596660"/>
    </source>
</evidence>
<dbReference type="Pfam" id="PF03101">
    <property type="entry name" value="FAR1"/>
    <property type="match status" value="1"/>
</dbReference>
<sequence length="203" mass="22972">MLEKSPTKLLLKESVAISVEIEEYAHVEVSLPPTVGMAYESGLKIDTYFRNYGKQEGFGVVRSNGATIGKCSNANDKRDITWTCECFGLPSRKRKKSSSIFVSYSHISDKVCVKRKSKKVECPVKLYAKVNEVDEWVINKAMLEHDGHNPTPGNSKNITKFRKKFLIENPHIVPQLFNDRMAGVLFGREDMNEIENEKGKSRA</sequence>
<name>A0A803N5V9_CHEQI</name>
<dbReference type="Proteomes" id="UP000596660">
    <property type="component" value="Unplaced"/>
</dbReference>
<proteinExistence type="predicted"/>
<feature type="domain" description="FAR1" evidence="1">
    <location>
        <begin position="48"/>
        <end position="146"/>
    </location>
</feature>
<dbReference type="PANTHER" id="PTHR47718:SF13">
    <property type="entry name" value="OS09G0290500 PROTEIN"/>
    <property type="match status" value="1"/>
</dbReference>
<accession>A0A803N5V9</accession>
<dbReference type="Gramene" id="AUR62040982-RA">
    <property type="protein sequence ID" value="AUR62040982-RA:cds"/>
    <property type="gene ID" value="AUR62040982"/>
</dbReference>
<reference evidence="2" key="2">
    <citation type="submission" date="2021-03" db="UniProtKB">
        <authorList>
            <consortium name="EnsemblPlants"/>
        </authorList>
    </citation>
    <scope>IDENTIFICATION</scope>
</reference>
<dbReference type="AlphaFoldDB" id="A0A803N5V9"/>
<dbReference type="InterPro" id="IPR004330">
    <property type="entry name" value="FAR1_DNA_bnd_dom"/>
</dbReference>
<dbReference type="PANTHER" id="PTHR47718">
    <property type="entry name" value="OS01G0519700 PROTEIN"/>
    <property type="match status" value="1"/>
</dbReference>
<keyword evidence="3" id="KW-1185">Reference proteome</keyword>
<organism evidence="2 3">
    <name type="scientific">Chenopodium quinoa</name>
    <name type="common">Quinoa</name>
    <dbReference type="NCBI Taxonomy" id="63459"/>
    <lineage>
        <taxon>Eukaryota</taxon>
        <taxon>Viridiplantae</taxon>
        <taxon>Streptophyta</taxon>
        <taxon>Embryophyta</taxon>
        <taxon>Tracheophyta</taxon>
        <taxon>Spermatophyta</taxon>
        <taxon>Magnoliopsida</taxon>
        <taxon>eudicotyledons</taxon>
        <taxon>Gunneridae</taxon>
        <taxon>Pentapetalae</taxon>
        <taxon>Caryophyllales</taxon>
        <taxon>Chenopodiaceae</taxon>
        <taxon>Chenopodioideae</taxon>
        <taxon>Atripliceae</taxon>
        <taxon>Chenopodium</taxon>
    </lineage>
</organism>
<dbReference type="EnsemblPlants" id="AUR62040982-RA">
    <property type="protein sequence ID" value="AUR62040982-RA:cds"/>
    <property type="gene ID" value="AUR62040982"/>
</dbReference>
<protein>
    <recommendedName>
        <fullName evidence="1">FAR1 domain-containing protein</fullName>
    </recommendedName>
</protein>
<evidence type="ECO:0000313" key="2">
    <source>
        <dbReference type="EnsemblPlants" id="AUR62040982-RA:cds"/>
    </source>
</evidence>
<evidence type="ECO:0000259" key="1">
    <source>
        <dbReference type="Pfam" id="PF03101"/>
    </source>
</evidence>